<dbReference type="EMBL" id="LHPG02000006">
    <property type="protein sequence ID" value="PRW57952.1"/>
    <property type="molecule type" value="Genomic_DNA"/>
</dbReference>
<comment type="similarity">
    <text evidence="2">Belongs to the ITPK1 family.</text>
</comment>
<keyword evidence="14" id="KW-1185">Reference proteome</keyword>
<evidence type="ECO:0000256" key="8">
    <source>
        <dbReference type="ARBA" id="ARBA00022840"/>
    </source>
</evidence>
<dbReference type="PANTHER" id="PTHR14217:SF39">
    <property type="entry name" value="INOSITOL-TETRAKISPHOSPHATE 1-KINASE 3"/>
    <property type="match status" value="1"/>
</dbReference>
<evidence type="ECO:0000313" key="13">
    <source>
        <dbReference type="EMBL" id="PRW57952.1"/>
    </source>
</evidence>
<comment type="cofactor">
    <cofactor evidence="1">
        <name>Mg(2+)</name>
        <dbReference type="ChEBI" id="CHEBI:18420"/>
    </cofactor>
</comment>
<comment type="subunit">
    <text evidence="3">Monomer.</text>
</comment>
<feature type="region of interest" description="Disordered" evidence="10">
    <location>
        <begin position="443"/>
        <end position="489"/>
    </location>
</feature>
<dbReference type="Pfam" id="PF17927">
    <property type="entry name" value="Ins134_P3_kin_N"/>
    <property type="match status" value="1"/>
</dbReference>
<dbReference type="Proteomes" id="UP000239899">
    <property type="component" value="Unassembled WGS sequence"/>
</dbReference>
<dbReference type="GO" id="GO:0032957">
    <property type="term" value="P:inositol trisphosphate metabolic process"/>
    <property type="evidence" value="ECO:0007669"/>
    <property type="project" value="InterPro"/>
</dbReference>
<dbReference type="STRING" id="3076.A0A2P6TV55"/>
<feature type="compositionally biased region" description="Low complexity" evidence="10">
    <location>
        <begin position="445"/>
        <end position="489"/>
    </location>
</feature>
<evidence type="ECO:0000256" key="6">
    <source>
        <dbReference type="ARBA" id="ARBA00022741"/>
    </source>
</evidence>
<keyword evidence="9" id="KW-0460">Magnesium</keyword>
<feature type="domain" description="Inositol 1,3,4-trisphosphate 5/6-kinase ATP-grasp" evidence="11">
    <location>
        <begin position="496"/>
        <end position="522"/>
    </location>
</feature>
<dbReference type="Gene3D" id="3.40.50.11370">
    <property type="match status" value="1"/>
</dbReference>
<evidence type="ECO:0000256" key="1">
    <source>
        <dbReference type="ARBA" id="ARBA00001946"/>
    </source>
</evidence>
<evidence type="ECO:0000256" key="3">
    <source>
        <dbReference type="ARBA" id="ARBA00011245"/>
    </source>
</evidence>
<comment type="caution">
    <text evidence="13">The sequence shown here is derived from an EMBL/GenBank/DDBJ whole genome shotgun (WGS) entry which is preliminary data.</text>
</comment>
<keyword evidence="4" id="KW-0808">Transferase</keyword>
<gene>
    <name evidence="13" type="ORF">C2E21_3472</name>
</gene>
<feature type="region of interest" description="Disordered" evidence="10">
    <location>
        <begin position="234"/>
        <end position="260"/>
    </location>
</feature>
<evidence type="ECO:0000256" key="2">
    <source>
        <dbReference type="ARBA" id="ARBA00009601"/>
    </source>
</evidence>
<accession>A0A2P6TV55</accession>
<dbReference type="GO" id="GO:0000287">
    <property type="term" value="F:magnesium ion binding"/>
    <property type="evidence" value="ECO:0007669"/>
    <property type="project" value="InterPro"/>
</dbReference>
<reference evidence="13 14" key="1">
    <citation type="journal article" date="2018" name="Plant J.">
        <title>Genome sequences of Chlorella sorokiniana UTEX 1602 and Micractinium conductrix SAG 241.80: implications to maltose excretion by a green alga.</title>
        <authorList>
            <person name="Arriola M.B."/>
            <person name="Velmurugan N."/>
            <person name="Zhang Y."/>
            <person name="Plunkett M.H."/>
            <person name="Hondzo H."/>
            <person name="Barney B.M."/>
        </authorList>
    </citation>
    <scope>NUCLEOTIDE SEQUENCE [LARGE SCALE GENOMIC DNA]</scope>
    <source>
        <strain evidence="14">UTEX 1602</strain>
    </source>
</reference>
<evidence type="ECO:0000256" key="4">
    <source>
        <dbReference type="ARBA" id="ARBA00022679"/>
    </source>
</evidence>
<dbReference type="GO" id="GO:0005737">
    <property type="term" value="C:cytoplasm"/>
    <property type="evidence" value="ECO:0007669"/>
    <property type="project" value="TreeGrafter"/>
</dbReference>
<sequence>MAAPVVVGIALKKEKRKKHISDKLVAAAMEAGIILRFIDKEQPLEAQGPFAAILQKVRKPEWERQLEAYAAAHPETRVFDMPAATYPLRNRGTMVSFLDGEGWVFEEPAGQAEAGRRPQRCRCNVPTNTTLAEGASFETAMAQVEAAGLTFPMLAKPLWADGREGSHALAVVHTPGGLQRLVAGEAPYLQLPIMLQQYVEHGGCLFKVYVLGDTYVRVKRSSLHLPPWTWITPPPTSPVKGDNQQHAAAAAAGGSDPAAADGQAAATAVGSAQHGVGVAAKGAVERLLSEDGQPDLELMERVSAYPATKSWGRADTAPKGHGVPSPPAWLLQALAQRLRSKTGLSLFNFDVIVPMHLHRRRLAATTSAAEAVSSPPVEQNSSIAAVAAAAVAEVDASAAPHLNGSGTAAPAAADEEPVVMDLREAVAAEAAAASASTSLDIEAPQQAAAGQASDCAAQQPAPQQQQAPAQRAPQQAPPQQAQQGAGEPGEPQELLYHLIDINYFPGYEKMPDYESYIIQFLRSIAFPKDQQQQQEEQLQQERQQQQS</sequence>
<feature type="domain" description="Inositol 1,3,4-trisphosphate 5/6-kinase ATP-grasp" evidence="11">
    <location>
        <begin position="138"/>
        <end position="223"/>
    </location>
</feature>
<evidence type="ECO:0000256" key="10">
    <source>
        <dbReference type="SAM" id="MobiDB-lite"/>
    </source>
</evidence>
<dbReference type="GO" id="GO:0005524">
    <property type="term" value="F:ATP binding"/>
    <property type="evidence" value="ECO:0007669"/>
    <property type="project" value="UniProtKB-KW"/>
</dbReference>
<dbReference type="InterPro" id="IPR041429">
    <property type="entry name" value="ITPK1_N"/>
</dbReference>
<dbReference type="PANTHER" id="PTHR14217">
    <property type="entry name" value="INOSITOL-TETRAKISPHOSPHATE 1-KINASE"/>
    <property type="match status" value="1"/>
</dbReference>
<feature type="domain" description="Inositol-tetrakisphosphate 1-kinase N-terminal" evidence="12">
    <location>
        <begin position="6"/>
        <end position="84"/>
    </location>
</feature>
<keyword evidence="8" id="KW-0067">ATP-binding</keyword>
<evidence type="ECO:0000259" key="11">
    <source>
        <dbReference type="Pfam" id="PF05770"/>
    </source>
</evidence>
<organism evidence="13 14">
    <name type="scientific">Chlorella sorokiniana</name>
    <name type="common">Freshwater green alga</name>
    <dbReference type="NCBI Taxonomy" id="3076"/>
    <lineage>
        <taxon>Eukaryota</taxon>
        <taxon>Viridiplantae</taxon>
        <taxon>Chlorophyta</taxon>
        <taxon>core chlorophytes</taxon>
        <taxon>Trebouxiophyceae</taxon>
        <taxon>Chlorellales</taxon>
        <taxon>Chlorellaceae</taxon>
        <taxon>Chlorella clade</taxon>
        <taxon>Chlorella</taxon>
    </lineage>
</organism>
<dbReference type="GO" id="GO:0047325">
    <property type="term" value="F:inositol-3,4,5,6-tetrakisphosphate 1-kinase activity"/>
    <property type="evidence" value="ECO:0007669"/>
    <property type="project" value="InterPro"/>
</dbReference>
<protein>
    <submittedName>
        <fullName evidence="13">Inositol-tetrakisphosphate 1-kinase 1</fullName>
    </submittedName>
</protein>
<dbReference type="OrthoDB" id="25308at2759"/>
<name>A0A2P6TV55_CHLSO</name>
<dbReference type="InterPro" id="IPR008656">
    <property type="entry name" value="Inositol_tetrakis-P_1-kinase"/>
</dbReference>
<proteinExistence type="inferred from homology"/>
<feature type="region of interest" description="Disordered" evidence="10">
    <location>
        <begin position="528"/>
        <end position="547"/>
    </location>
</feature>
<keyword evidence="5" id="KW-0479">Metal-binding</keyword>
<keyword evidence="7" id="KW-0418">Kinase</keyword>
<dbReference type="AlphaFoldDB" id="A0A2P6TV55"/>
<evidence type="ECO:0000313" key="14">
    <source>
        <dbReference type="Proteomes" id="UP000239899"/>
    </source>
</evidence>
<evidence type="ECO:0000256" key="5">
    <source>
        <dbReference type="ARBA" id="ARBA00022723"/>
    </source>
</evidence>
<dbReference type="Gene3D" id="3.30.470.20">
    <property type="entry name" value="ATP-grasp fold, B domain"/>
    <property type="match status" value="1"/>
</dbReference>
<feature type="compositionally biased region" description="Low complexity" evidence="10">
    <location>
        <begin position="244"/>
        <end position="260"/>
    </location>
</feature>
<evidence type="ECO:0000259" key="12">
    <source>
        <dbReference type="Pfam" id="PF17927"/>
    </source>
</evidence>
<dbReference type="GO" id="GO:0052726">
    <property type="term" value="F:inositol-1,3,4-trisphosphate 5-kinase activity"/>
    <property type="evidence" value="ECO:0007669"/>
    <property type="project" value="InterPro"/>
</dbReference>
<dbReference type="InterPro" id="IPR040464">
    <property type="entry name" value="InsP(3)kin_ATP-grasp"/>
</dbReference>
<dbReference type="Pfam" id="PF05770">
    <property type="entry name" value="Ins134_P3_kin"/>
    <property type="match status" value="2"/>
</dbReference>
<keyword evidence="6" id="KW-0547">Nucleotide-binding</keyword>
<evidence type="ECO:0000256" key="9">
    <source>
        <dbReference type="ARBA" id="ARBA00022842"/>
    </source>
</evidence>
<feature type="compositionally biased region" description="Low complexity" evidence="10">
    <location>
        <begin position="530"/>
        <end position="547"/>
    </location>
</feature>
<evidence type="ECO:0000256" key="7">
    <source>
        <dbReference type="ARBA" id="ARBA00022777"/>
    </source>
</evidence>
<dbReference type="GO" id="GO:0052725">
    <property type="term" value="F:inositol-1,3,4-trisphosphate 6-kinase activity"/>
    <property type="evidence" value="ECO:0007669"/>
    <property type="project" value="InterPro"/>
</dbReference>